<dbReference type="EMBL" id="QZWG01000007">
    <property type="protein sequence ID" value="RZC01607.1"/>
    <property type="molecule type" value="Genomic_DNA"/>
</dbReference>
<evidence type="ECO:0000256" key="1">
    <source>
        <dbReference type="SAM" id="MobiDB-lite"/>
    </source>
</evidence>
<dbReference type="PANTHER" id="PTHR33978">
    <property type="entry name" value="SERINE/THREONINE-KINASE"/>
    <property type="match status" value="1"/>
</dbReference>
<organism evidence="2 3">
    <name type="scientific">Glycine soja</name>
    <name type="common">Wild soybean</name>
    <dbReference type="NCBI Taxonomy" id="3848"/>
    <lineage>
        <taxon>Eukaryota</taxon>
        <taxon>Viridiplantae</taxon>
        <taxon>Streptophyta</taxon>
        <taxon>Embryophyta</taxon>
        <taxon>Tracheophyta</taxon>
        <taxon>Spermatophyta</taxon>
        <taxon>Magnoliopsida</taxon>
        <taxon>eudicotyledons</taxon>
        <taxon>Gunneridae</taxon>
        <taxon>Pentapetalae</taxon>
        <taxon>rosids</taxon>
        <taxon>fabids</taxon>
        <taxon>Fabales</taxon>
        <taxon>Fabaceae</taxon>
        <taxon>Papilionoideae</taxon>
        <taxon>50 kb inversion clade</taxon>
        <taxon>NPAAA clade</taxon>
        <taxon>indigoferoid/millettioid clade</taxon>
        <taxon>Phaseoleae</taxon>
        <taxon>Glycine</taxon>
        <taxon>Glycine subgen. Soja</taxon>
    </lineage>
</organism>
<name>A0A445JSY4_GLYSO</name>
<evidence type="ECO:0000313" key="2">
    <source>
        <dbReference type="EMBL" id="RZC01607.1"/>
    </source>
</evidence>
<protein>
    <submittedName>
        <fullName evidence="2">Uncharacterized protein</fullName>
    </submittedName>
</protein>
<reference evidence="2 3" key="1">
    <citation type="submission" date="2018-09" db="EMBL/GenBank/DDBJ databases">
        <title>A high-quality reference genome of wild soybean provides a powerful tool to mine soybean genomes.</title>
        <authorList>
            <person name="Xie M."/>
            <person name="Chung C.Y.L."/>
            <person name="Li M.-W."/>
            <person name="Wong F.-L."/>
            <person name="Chan T.-F."/>
            <person name="Lam H.-M."/>
        </authorList>
    </citation>
    <scope>NUCLEOTIDE SEQUENCE [LARGE SCALE GENOMIC DNA]</scope>
    <source>
        <strain evidence="3">cv. W05</strain>
        <tissue evidence="2">Hypocotyl of etiolated seedlings</tissue>
    </source>
</reference>
<accession>A0A445JSY4</accession>
<dbReference type="AlphaFoldDB" id="A0A445JSY4"/>
<dbReference type="PANTHER" id="PTHR33978:SF18">
    <property type="entry name" value="OS01G0656300 PROTEIN"/>
    <property type="match status" value="1"/>
</dbReference>
<feature type="compositionally biased region" description="Polar residues" evidence="1">
    <location>
        <begin position="47"/>
        <end position="58"/>
    </location>
</feature>
<proteinExistence type="predicted"/>
<keyword evidence="3" id="KW-1185">Reference proteome</keyword>
<evidence type="ECO:0000313" key="3">
    <source>
        <dbReference type="Proteomes" id="UP000289340"/>
    </source>
</evidence>
<feature type="compositionally biased region" description="Basic and acidic residues" evidence="1">
    <location>
        <begin position="37"/>
        <end position="46"/>
    </location>
</feature>
<feature type="region of interest" description="Disordered" evidence="1">
    <location>
        <begin position="29"/>
        <end position="73"/>
    </location>
</feature>
<sequence>MGCKNFSKQNAQILKFIYRKLRRNISKANQDYNMKSHGKEEQEEASKGNQAMVMNSPTPKGKEYEKEEDQEEEKAMPIWDCGSPLYDSYELVSVDHIIDRHLMAFPSSSYGSSKSIITRFTHHYSHHDMVPHKVDSTEKSKGSFVVTSLSKFSVKIMRKKRKNNEIRGKKNNEMRRGFAGFVVDLLYLWRK</sequence>
<dbReference type="Proteomes" id="UP000289340">
    <property type="component" value="Chromosome 7"/>
</dbReference>
<gene>
    <name evidence="2" type="ORF">D0Y65_017011</name>
</gene>
<comment type="caution">
    <text evidence="2">The sequence shown here is derived from an EMBL/GenBank/DDBJ whole genome shotgun (WGS) entry which is preliminary data.</text>
</comment>